<dbReference type="AlphaFoldDB" id="A0A9P8IH40"/>
<sequence>MPPRINPTWIRSSPLAKRSSQCLSNARPFSGSPHHCTRLRRSMFRWLRGPGENFRRPFPGSTNYLSGYDSQGQLWRSLENAPSRSLGEEASDPSEESNLDSEGNPRQSKAAPEDKADLRPFPINSGFISQPVLSEELREEIYDRVISGGKSVKIVSAELGIDMNRVGAVVRLKAIEKDWVKKNKPLAKPYSKAVLEMLPTTPLMTFPLRPKMHEPINDLPVHPATTQQIFEPTSESRSFTRIDASKAFDPELLPTDERIPHPELIELEKERLLGIPQEERIERQRERAKRESEKREAKDRRRKEIEEATLKRVLSAESGGNGGRWEWRFREISVQDAGKDGRAPGGVGWRYGIPHEDRKKGQVKIPTRV</sequence>
<gene>
    <name evidence="2" type="ORF">FGG08_001263</name>
</gene>
<dbReference type="GO" id="GO:0003735">
    <property type="term" value="F:structural constituent of ribosome"/>
    <property type="evidence" value="ECO:0007669"/>
    <property type="project" value="TreeGrafter"/>
</dbReference>
<name>A0A9P8IH40_9PEZI</name>
<reference evidence="2" key="1">
    <citation type="submission" date="2021-03" db="EMBL/GenBank/DDBJ databases">
        <title>Comparative genomics and phylogenomic investigation of the class Geoglossomycetes provide insights into ecological specialization and systematics.</title>
        <authorList>
            <person name="Melie T."/>
            <person name="Pirro S."/>
            <person name="Miller A.N."/>
            <person name="Quandt A."/>
        </authorList>
    </citation>
    <scope>NUCLEOTIDE SEQUENCE</scope>
    <source>
        <strain evidence="2">GBOQ0MN5Z8</strain>
    </source>
</reference>
<dbReference type="Pfam" id="PF12298">
    <property type="entry name" value="Bot1p"/>
    <property type="match status" value="1"/>
</dbReference>
<protein>
    <submittedName>
        <fullName evidence="2">Uncharacterized protein</fullName>
    </submittedName>
</protein>
<feature type="compositionally biased region" description="Acidic residues" evidence="1">
    <location>
        <begin position="89"/>
        <end position="99"/>
    </location>
</feature>
<feature type="region of interest" description="Disordered" evidence="1">
    <location>
        <begin position="282"/>
        <end position="303"/>
    </location>
</feature>
<dbReference type="PANTHER" id="PTHR28158:SF1">
    <property type="entry name" value="SMALL RIBOSOMAL SUBUNIT PROTEIN MS45"/>
    <property type="match status" value="1"/>
</dbReference>
<dbReference type="OrthoDB" id="10052321at2759"/>
<feature type="region of interest" description="Disordered" evidence="1">
    <location>
        <begin position="337"/>
        <end position="369"/>
    </location>
</feature>
<evidence type="ECO:0000256" key="1">
    <source>
        <dbReference type="SAM" id="MobiDB-lite"/>
    </source>
</evidence>
<organism evidence="2 3">
    <name type="scientific">Glutinoglossum americanum</name>
    <dbReference type="NCBI Taxonomy" id="1670608"/>
    <lineage>
        <taxon>Eukaryota</taxon>
        <taxon>Fungi</taxon>
        <taxon>Dikarya</taxon>
        <taxon>Ascomycota</taxon>
        <taxon>Pezizomycotina</taxon>
        <taxon>Geoglossomycetes</taxon>
        <taxon>Geoglossales</taxon>
        <taxon>Geoglossaceae</taxon>
        <taxon>Glutinoglossum</taxon>
    </lineage>
</organism>
<dbReference type="InterPro" id="IPR021036">
    <property type="entry name" value="Ribosomal_mS45"/>
</dbReference>
<feature type="region of interest" description="Disordered" evidence="1">
    <location>
        <begin position="81"/>
        <end position="122"/>
    </location>
</feature>
<keyword evidence="3" id="KW-1185">Reference proteome</keyword>
<dbReference type="EMBL" id="JAGHQL010000016">
    <property type="protein sequence ID" value="KAH0544613.1"/>
    <property type="molecule type" value="Genomic_DNA"/>
</dbReference>
<proteinExistence type="predicted"/>
<accession>A0A9P8IH40</accession>
<comment type="caution">
    <text evidence="2">The sequence shown here is derived from an EMBL/GenBank/DDBJ whole genome shotgun (WGS) entry which is preliminary data.</text>
</comment>
<evidence type="ECO:0000313" key="2">
    <source>
        <dbReference type="EMBL" id="KAH0544613.1"/>
    </source>
</evidence>
<dbReference type="GO" id="GO:0005763">
    <property type="term" value="C:mitochondrial small ribosomal subunit"/>
    <property type="evidence" value="ECO:0007669"/>
    <property type="project" value="TreeGrafter"/>
</dbReference>
<dbReference type="GO" id="GO:0032543">
    <property type="term" value="P:mitochondrial translation"/>
    <property type="evidence" value="ECO:0007669"/>
    <property type="project" value="TreeGrafter"/>
</dbReference>
<dbReference type="PANTHER" id="PTHR28158">
    <property type="entry name" value="37S RIBOSOMAL PROTEIN S35, MITOCHONDRIAL"/>
    <property type="match status" value="1"/>
</dbReference>
<evidence type="ECO:0000313" key="3">
    <source>
        <dbReference type="Proteomes" id="UP000698800"/>
    </source>
</evidence>
<dbReference type="Proteomes" id="UP000698800">
    <property type="component" value="Unassembled WGS sequence"/>
</dbReference>